<evidence type="ECO:0000256" key="1">
    <source>
        <dbReference type="SAM" id="Phobius"/>
    </source>
</evidence>
<proteinExistence type="predicted"/>
<feature type="transmembrane region" description="Helical" evidence="1">
    <location>
        <begin position="110"/>
        <end position="126"/>
    </location>
</feature>
<evidence type="ECO:0000313" key="3">
    <source>
        <dbReference type="EMBL" id="TXL70511.1"/>
    </source>
</evidence>
<dbReference type="OrthoDB" id="6174504at2"/>
<accession>A0A5C8PBT2</accession>
<dbReference type="Proteomes" id="UP000321638">
    <property type="component" value="Unassembled WGS sequence"/>
</dbReference>
<evidence type="ECO:0000313" key="4">
    <source>
        <dbReference type="Proteomes" id="UP000321638"/>
    </source>
</evidence>
<dbReference type="Pfam" id="PF07331">
    <property type="entry name" value="TctB"/>
    <property type="match status" value="1"/>
</dbReference>
<dbReference type="EMBL" id="VDUZ01000058">
    <property type="protein sequence ID" value="TXL70511.1"/>
    <property type="molecule type" value="Genomic_DNA"/>
</dbReference>
<keyword evidence="1" id="KW-0472">Membrane</keyword>
<keyword evidence="1" id="KW-1133">Transmembrane helix</keyword>
<name>A0A5C8PBT2_9HYPH</name>
<dbReference type="AlphaFoldDB" id="A0A5C8PBT2"/>
<organism evidence="3 4">
    <name type="scientific">Vineibacter terrae</name>
    <dbReference type="NCBI Taxonomy" id="2586908"/>
    <lineage>
        <taxon>Bacteria</taxon>
        <taxon>Pseudomonadati</taxon>
        <taxon>Pseudomonadota</taxon>
        <taxon>Alphaproteobacteria</taxon>
        <taxon>Hyphomicrobiales</taxon>
        <taxon>Vineibacter</taxon>
    </lineage>
</organism>
<evidence type="ECO:0000259" key="2">
    <source>
        <dbReference type="Pfam" id="PF07331"/>
    </source>
</evidence>
<feature type="domain" description="DUF1468" evidence="2">
    <location>
        <begin position="7"/>
        <end position="157"/>
    </location>
</feature>
<dbReference type="InterPro" id="IPR009936">
    <property type="entry name" value="DUF1468"/>
</dbReference>
<keyword evidence="4" id="KW-1185">Reference proteome</keyword>
<feature type="transmembrane region" description="Helical" evidence="1">
    <location>
        <begin position="38"/>
        <end position="58"/>
    </location>
</feature>
<comment type="caution">
    <text evidence="3">The sequence shown here is derived from an EMBL/GenBank/DDBJ whole genome shotgun (WGS) entry which is preliminary data.</text>
</comment>
<reference evidence="3 4" key="1">
    <citation type="submission" date="2019-06" db="EMBL/GenBank/DDBJ databases">
        <title>New taxonomy in bacterial strain CC-CFT640, isolated from vineyard.</title>
        <authorList>
            <person name="Lin S.-Y."/>
            <person name="Tsai C.-F."/>
            <person name="Young C.-C."/>
        </authorList>
    </citation>
    <scope>NUCLEOTIDE SEQUENCE [LARGE SCALE GENOMIC DNA]</scope>
    <source>
        <strain evidence="3 4">CC-CFT640</strain>
    </source>
</reference>
<feature type="transmembrane region" description="Helical" evidence="1">
    <location>
        <begin position="86"/>
        <end position="104"/>
    </location>
</feature>
<feature type="transmembrane region" description="Helical" evidence="1">
    <location>
        <begin position="133"/>
        <end position="152"/>
    </location>
</feature>
<sequence length="165" mass="17103">MQLPDKVTGLFLVGVGIAAAYGGSLQPPVPGQQIGPEVFPMVVGIGLAICGALIALGIGHRFEEEAEADLAAHSDQPAPPERRSKAAIGLKVLLPPALLLFYVVAVDRLGFVPTGAAMVLATALALGARPKLAIPLALVTPVGVHLVFYKLLRVPLPDGLLPMPW</sequence>
<gene>
    <name evidence="3" type="ORF">FHP25_34375</name>
</gene>
<protein>
    <submittedName>
        <fullName evidence="3">Tripartite tricarboxylate transporter TctB family protein</fullName>
    </submittedName>
</protein>
<dbReference type="RefSeq" id="WP_147851542.1">
    <property type="nucleotide sequence ID" value="NZ_VDUZ01000058.1"/>
</dbReference>
<keyword evidence="1" id="KW-0812">Transmembrane</keyword>